<evidence type="ECO:0000259" key="1">
    <source>
        <dbReference type="PROSITE" id="PS51205"/>
    </source>
</evidence>
<dbReference type="InterPro" id="IPR054178">
    <property type="entry name" value="Lpg0393-like_VPS9"/>
</dbReference>
<dbReference type="InterPro" id="IPR003123">
    <property type="entry name" value="VPS9"/>
</dbReference>
<name>A0A0W0S254_LEGBO</name>
<dbReference type="Pfam" id="PF22035">
    <property type="entry name" value="Lpg0393_VPS9"/>
    <property type="match status" value="1"/>
</dbReference>
<dbReference type="OrthoDB" id="5654380at2"/>
<dbReference type="PROSITE" id="PS51205">
    <property type="entry name" value="VPS9"/>
    <property type="match status" value="1"/>
</dbReference>
<dbReference type="AlphaFoldDB" id="A0A0W0S254"/>
<evidence type="ECO:0000313" key="2">
    <source>
        <dbReference type="EMBL" id="KTC77241.1"/>
    </source>
</evidence>
<reference evidence="2 3" key="1">
    <citation type="submission" date="2015-11" db="EMBL/GenBank/DDBJ databases">
        <title>Genomic analysis of 38 Legionella species identifies large and diverse effector repertoires.</title>
        <authorList>
            <person name="Burstein D."/>
            <person name="Amaro F."/>
            <person name="Zusman T."/>
            <person name="Lifshitz Z."/>
            <person name="Cohen O."/>
            <person name="Gilbert J.A."/>
            <person name="Pupko T."/>
            <person name="Shuman H.A."/>
            <person name="Segal G."/>
        </authorList>
    </citation>
    <scope>NUCLEOTIDE SEQUENCE [LARGE SCALE GENOMIC DNA]</scope>
    <source>
        <strain evidence="2 3">WIGA</strain>
    </source>
</reference>
<comment type="caution">
    <text evidence="2">The sequence shown here is derived from an EMBL/GenBank/DDBJ whole genome shotgun (WGS) entry which is preliminary data.</text>
</comment>
<protein>
    <recommendedName>
        <fullName evidence="1">VPS9 domain-containing protein</fullName>
    </recommendedName>
</protein>
<dbReference type="PATRIC" id="fig|447.4.peg.206"/>
<gene>
    <name evidence="2" type="ORF">Lboz_0194</name>
</gene>
<feature type="domain" description="VPS9" evidence="1">
    <location>
        <begin position="1"/>
        <end position="103"/>
    </location>
</feature>
<accession>A0A0W0S254</accession>
<dbReference type="RefSeq" id="WP_058457897.1">
    <property type="nucleotide sequence ID" value="NZ_CAAAIY010000025.1"/>
</dbReference>
<dbReference type="EMBL" id="LNXU01000002">
    <property type="protein sequence ID" value="KTC77241.1"/>
    <property type="molecule type" value="Genomic_DNA"/>
</dbReference>
<dbReference type="Proteomes" id="UP000054695">
    <property type="component" value="Unassembled WGS sequence"/>
</dbReference>
<keyword evidence="3" id="KW-1185">Reference proteome</keyword>
<organism evidence="2 3">
    <name type="scientific">Legionella bozemanae</name>
    <name type="common">Fluoribacter bozemanae</name>
    <dbReference type="NCBI Taxonomy" id="447"/>
    <lineage>
        <taxon>Bacteria</taxon>
        <taxon>Pseudomonadati</taxon>
        <taxon>Pseudomonadota</taxon>
        <taxon>Gammaproteobacteria</taxon>
        <taxon>Legionellales</taxon>
        <taxon>Legionellaceae</taxon>
        <taxon>Legionella</taxon>
    </lineage>
</organism>
<sequence length="417" mass="47697">MPKPQDYIDAIRKGKYLLALGLGQLVYDRYMPLNNDEILGGDDVTPLMASLLAETDLTFNDIVKIQHGIFSLNAHETAEQQYYLTQIMSAVSTLLSHEAWLMQQEGNQGKSPQEIRQMVRDEIAQAIARPVNPKKEAAKEVARTTIIDKSPEMEILIEKEKSCQKVFAYAVDHLIKRNVEQIRDMGKLLSDYLDSIEADIKAIDQETKRLEAEQLEPGGERQARIKELEKSRREIWNRKLEVEDQLSLLSRPETHGQISAQSVKTALEGVPVEESFQSIHQQITSYLDFLENNRPHKHSILLKAYEARKIAAENMLIAVTTSNLRTPDETLAYLENNIKAIENNRPGLLELGFIAWVKNFFKNYKAEMIKKTDNTLAATNTELKTFKENFVEHKKALGMIMEEHRAEEDFKGPKSEF</sequence>
<proteinExistence type="predicted"/>
<evidence type="ECO:0000313" key="3">
    <source>
        <dbReference type="Proteomes" id="UP000054695"/>
    </source>
</evidence>